<dbReference type="Gene3D" id="1.10.340.30">
    <property type="entry name" value="Hypothetical protein, domain 2"/>
    <property type="match status" value="1"/>
</dbReference>
<evidence type="ECO:0000313" key="4">
    <source>
        <dbReference type="Proteomes" id="UP000822688"/>
    </source>
</evidence>
<feature type="compositionally biased region" description="Basic and acidic residues" evidence="1">
    <location>
        <begin position="247"/>
        <end position="259"/>
    </location>
</feature>
<dbReference type="AlphaFoldDB" id="A0A8T0GX27"/>
<accession>A0A8T0GX27</accession>
<organism evidence="3 4">
    <name type="scientific">Ceratodon purpureus</name>
    <name type="common">Fire moss</name>
    <name type="synonym">Dicranum purpureum</name>
    <dbReference type="NCBI Taxonomy" id="3225"/>
    <lineage>
        <taxon>Eukaryota</taxon>
        <taxon>Viridiplantae</taxon>
        <taxon>Streptophyta</taxon>
        <taxon>Embryophyta</taxon>
        <taxon>Bryophyta</taxon>
        <taxon>Bryophytina</taxon>
        <taxon>Bryopsida</taxon>
        <taxon>Dicranidae</taxon>
        <taxon>Pseudoditrichales</taxon>
        <taxon>Ditrichaceae</taxon>
        <taxon>Ceratodon</taxon>
    </lineage>
</organism>
<dbReference type="InterPro" id="IPR011257">
    <property type="entry name" value="DNA_glycosylase"/>
</dbReference>
<protein>
    <recommendedName>
        <fullName evidence="2">HhH-GPD domain-containing protein</fullName>
    </recommendedName>
</protein>
<gene>
    <name evidence="3" type="ORF">KC19_9G134100</name>
</gene>
<feature type="region of interest" description="Disordered" evidence="1">
    <location>
        <begin position="242"/>
        <end position="277"/>
    </location>
</feature>
<proteinExistence type="predicted"/>
<evidence type="ECO:0000313" key="3">
    <source>
        <dbReference type="EMBL" id="KAG0562288.1"/>
    </source>
</evidence>
<dbReference type="PANTHER" id="PTHR47203:SF1">
    <property type="entry name" value="HYPOTHETICAL BASE EXCISION DNA REPAIR PROTEIN (EUROFUNG)"/>
    <property type="match status" value="1"/>
</dbReference>
<dbReference type="GO" id="GO:0016787">
    <property type="term" value="F:hydrolase activity"/>
    <property type="evidence" value="ECO:0007669"/>
    <property type="project" value="UniProtKB-ARBA"/>
</dbReference>
<dbReference type="EMBL" id="CM026430">
    <property type="protein sequence ID" value="KAG0562288.1"/>
    <property type="molecule type" value="Genomic_DNA"/>
</dbReference>
<feature type="domain" description="HhH-GPD" evidence="2">
    <location>
        <begin position="450"/>
        <end position="607"/>
    </location>
</feature>
<dbReference type="InterPro" id="IPR003265">
    <property type="entry name" value="HhH-GPD_domain"/>
</dbReference>
<feature type="region of interest" description="Disordered" evidence="1">
    <location>
        <begin position="176"/>
        <end position="195"/>
    </location>
</feature>
<sequence>MSISHDDHPSITEVSQRYRHTITLSSHRYQPSAHTRHVARACRFAAAHKLCHQHRQARRCDCSEFQREPPLRCTLPRLLRAQAGNLFNLSALRFESEILKSTKSERKRITGRSFAVAETTLHMCAMAACRRSARLAPLATQKVVTPTGGSKKVSLAKSLKVEPCTSPEEVCAQGLEIPTPPSSGSKRKLAFEKDRTVRSKSVRPIARRESEKITHSFRVVKQEVCEVDKDVKPLPVELSSRRATRKAKVEATESADNVKKPVVRGRREKSKTDDNASLELKARPTVKKKIKKEKTDAAPLLNAKDESGSTAKVESGNEIALVATGPSLALAAQATLELAVTSGSPYPDFARPYPEECREVRNRLSELHGMGSYARGKSCPSIDPIDSRDPPQVLTLEYRSGEKATVDTAEIFELSEIVEAESEDKGDVKAWTGSPSVRRTVLDSLVGTILSQNTTDNNSKRAFASLKQVFPTWEEVHAADPRKVEDAIRCGGLAETKAKRIVNILDTVLKERGSICLEYVRSMTVDQIKAELSRFKGVGPKTVACVLMFHLEQNEFPVDTHVFRLSKMLGWVPANADREKTYLHMNNRVPDDVKYDLHCLLVTHGKKCPRCAKGGRAQTAPDGPCPLINWSPKMALKNSEDLELLKGEE</sequence>
<dbReference type="GO" id="GO:0140097">
    <property type="term" value="F:catalytic activity, acting on DNA"/>
    <property type="evidence" value="ECO:0007669"/>
    <property type="project" value="UniProtKB-ARBA"/>
</dbReference>
<dbReference type="SMART" id="SM00478">
    <property type="entry name" value="ENDO3c"/>
    <property type="match status" value="1"/>
</dbReference>
<dbReference type="PANTHER" id="PTHR47203">
    <property type="match status" value="1"/>
</dbReference>
<dbReference type="Gene3D" id="1.10.1670.10">
    <property type="entry name" value="Helix-hairpin-Helix base-excision DNA repair enzymes (C-terminal)"/>
    <property type="match status" value="1"/>
</dbReference>
<dbReference type="SUPFAM" id="SSF48150">
    <property type="entry name" value="DNA-glycosylase"/>
    <property type="match status" value="1"/>
</dbReference>
<keyword evidence="4" id="KW-1185">Reference proteome</keyword>
<dbReference type="CDD" id="cd00056">
    <property type="entry name" value="ENDO3c"/>
    <property type="match status" value="1"/>
</dbReference>
<dbReference type="Pfam" id="PF00730">
    <property type="entry name" value="HhH-GPD"/>
    <property type="match status" value="1"/>
</dbReference>
<comment type="caution">
    <text evidence="3">The sequence shown here is derived from an EMBL/GenBank/DDBJ whole genome shotgun (WGS) entry which is preliminary data.</text>
</comment>
<name>A0A8T0GX27_CERPU</name>
<dbReference type="InterPro" id="IPR023170">
    <property type="entry name" value="HhH_base_excis_C"/>
</dbReference>
<evidence type="ECO:0000259" key="2">
    <source>
        <dbReference type="SMART" id="SM00478"/>
    </source>
</evidence>
<dbReference type="Proteomes" id="UP000822688">
    <property type="component" value="Chromosome 9"/>
</dbReference>
<dbReference type="GO" id="GO:0006284">
    <property type="term" value="P:base-excision repair"/>
    <property type="evidence" value="ECO:0007669"/>
    <property type="project" value="InterPro"/>
</dbReference>
<evidence type="ECO:0000256" key="1">
    <source>
        <dbReference type="SAM" id="MobiDB-lite"/>
    </source>
</evidence>
<reference evidence="3" key="1">
    <citation type="submission" date="2020-06" db="EMBL/GenBank/DDBJ databases">
        <title>WGS assembly of Ceratodon purpureus strain R40.</title>
        <authorList>
            <person name="Carey S.B."/>
            <person name="Jenkins J."/>
            <person name="Shu S."/>
            <person name="Lovell J.T."/>
            <person name="Sreedasyam A."/>
            <person name="Maumus F."/>
            <person name="Tiley G.P."/>
            <person name="Fernandez-Pozo N."/>
            <person name="Barry K."/>
            <person name="Chen C."/>
            <person name="Wang M."/>
            <person name="Lipzen A."/>
            <person name="Daum C."/>
            <person name="Saski C.A."/>
            <person name="Payton A.C."/>
            <person name="Mcbreen J.C."/>
            <person name="Conrad R.E."/>
            <person name="Kollar L.M."/>
            <person name="Olsson S."/>
            <person name="Huttunen S."/>
            <person name="Landis J.B."/>
            <person name="Wickett N.J."/>
            <person name="Johnson M.G."/>
            <person name="Rensing S.A."/>
            <person name="Grimwood J."/>
            <person name="Schmutz J."/>
            <person name="Mcdaniel S.F."/>
        </authorList>
    </citation>
    <scope>NUCLEOTIDE SEQUENCE</scope>
    <source>
        <strain evidence="3">R40</strain>
    </source>
</reference>